<dbReference type="SUPFAM" id="SSF53697">
    <property type="entry name" value="SIS domain"/>
    <property type="match status" value="1"/>
</dbReference>
<evidence type="ECO:0000313" key="3">
    <source>
        <dbReference type="EMBL" id="MCH4284980.1"/>
    </source>
</evidence>
<gene>
    <name evidence="3" type="ORF">LQE99_07530</name>
</gene>
<proteinExistence type="predicted"/>
<dbReference type="PANTHER" id="PTHR30514">
    <property type="entry name" value="GLUCOKINASE"/>
    <property type="match status" value="1"/>
</dbReference>
<dbReference type="Proteomes" id="UP001202402">
    <property type="component" value="Unassembled WGS sequence"/>
</dbReference>
<dbReference type="Gene3D" id="3.40.50.10490">
    <property type="entry name" value="Glucose-6-phosphate isomerase like protein, domain 1"/>
    <property type="match status" value="1"/>
</dbReference>
<accession>A0ABS9R5P9</accession>
<dbReference type="SUPFAM" id="SSF46689">
    <property type="entry name" value="Homeodomain-like"/>
    <property type="match status" value="1"/>
</dbReference>
<dbReference type="InterPro" id="IPR047640">
    <property type="entry name" value="RpiR-like"/>
</dbReference>
<comment type="caution">
    <text evidence="3">The sequence shown here is derived from an EMBL/GenBank/DDBJ whole genome shotgun (WGS) entry which is preliminary data.</text>
</comment>
<dbReference type="EMBL" id="JAKVPQ010000004">
    <property type="protein sequence ID" value="MCH4284980.1"/>
    <property type="molecule type" value="Genomic_DNA"/>
</dbReference>
<dbReference type="PROSITE" id="PS51071">
    <property type="entry name" value="HTH_RPIR"/>
    <property type="match status" value="1"/>
</dbReference>
<evidence type="ECO:0000313" key="4">
    <source>
        <dbReference type="Proteomes" id="UP001202402"/>
    </source>
</evidence>
<name>A0ABS9R5P9_9FIRM</name>
<dbReference type="InterPro" id="IPR036388">
    <property type="entry name" value="WH-like_DNA-bd_sf"/>
</dbReference>
<dbReference type="InterPro" id="IPR001347">
    <property type="entry name" value="SIS_dom"/>
</dbReference>
<sequence length="250" mass="28787">MNPYELIDLKKSSFTKTDLHIVDLVTKNADAIFRNATITNLAKEYGISQASLTRFIQKLGYPSYSEFKFDIYRSEKQSLTNEGGSESILESYSNLILQMRNVLKDDDLQMIAKEIAQARNVVTIGMHKSYLPAQSFQYNMLKLAKPSIAFNADDRHEIKHFITSEDVVLLFTAEGDSAKEFIDEFKDREVSIILITMNDKTSIKKYAKHVIWLPNSRNQNMHKYLENQVFFLVFADLLTSYVAKEIQKGE</sequence>
<dbReference type="Pfam" id="PF01418">
    <property type="entry name" value="HTH_6"/>
    <property type="match status" value="1"/>
</dbReference>
<dbReference type="Pfam" id="PF01380">
    <property type="entry name" value="SIS"/>
    <property type="match status" value="1"/>
</dbReference>
<organism evidence="3 4">
    <name type="scientific">Amedibacillus hominis</name>
    <dbReference type="NCBI Taxonomy" id="2897776"/>
    <lineage>
        <taxon>Bacteria</taxon>
        <taxon>Bacillati</taxon>
        <taxon>Bacillota</taxon>
        <taxon>Erysipelotrichia</taxon>
        <taxon>Erysipelotrichales</taxon>
        <taxon>Erysipelotrichaceae</taxon>
        <taxon>Amedibacillus</taxon>
    </lineage>
</organism>
<protein>
    <submittedName>
        <fullName evidence="3">MurR/RpiR family transcriptional regulator</fullName>
    </submittedName>
</protein>
<dbReference type="PROSITE" id="PS51464">
    <property type="entry name" value="SIS"/>
    <property type="match status" value="1"/>
</dbReference>
<dbReference type="PANTHER" id="PTHR30514:SF1">
    <property type="entry name" value="HTH-TYPE TRANSCRIPTIONAL REGULATOR HEXR-RELATED"/>
    <property type="match status" value="1"/>
</dbReference>
<reference evidence="3 4" key="1">
    <citation type="submission" date="2022-02" db="EMBL/GenBank/DDBJ databases">
        <title>Genome of Erysipelotrichaceae sp. nov. NSJ-176 isolated from human feces.</title>
        <authorList>
            <person name="Abdugheni R."/>
        </authorList>
    </citation>
    <scope>NUCLEOTIDE SEQUENCE [LARGE SCALE GENOMIC DNA]</scope>
    <source>
        <strain evidence="3 4">NSJ-176</strain>
    </source>
</reference>
<dbReference type="RefSeq" id="WP_117455521.1">
    <property type="nucleotide sequence ID" value="NZ_JAKVPQ010000004.1"/>
</dbReference>
<dbReference type="Gene3D" id="1.10.10.10">
    <property type="entry name" value="Winged helix-like DNA-binding domain superfamily/Winged helix DNA-binding domain"/>
    <property type="match status" value="1"/>
</dbReference>
<dbReference type="InterPro" id="IPR009057">
    <property type="entry name" value="Homeodomain-like_sf"/>
</dbReference>
<dbReference type="InterPro" id="IPR000281">
    <property type="entry name" value="HTH_RpiR"/>
</dbReference>
<keyword evidence="4" id="KW-1185">Reference proteome</keyword>
<feature type="domain" description="HTH rpiR-type" evidence="1">
    <location>
        <begin position="1"/>
        <end position="78"/>
    </location>
</feature>
<feature type="domain" description="SIS" evidence="2">
    <location>
        <begin position="111"/>
        <end position="248"/>
    </location>
</feature>
<dbReference type="InterPro" id="IPR046348">
    <property type="entry name" value="SIS_dom_sf"/>
</dbReference>
<evidence type="ECO:0000259" key="1">
    <source>
        <dbReference type="PROSITE" id="PS51071"/>
    </source>
</evidence>
<evidence type="ECO:0000259" key="2">
    <source>
        <dbReference type="PROSITE" id="PS51464"/>
    </source>
</evidence>